<dbReference type="GO" id="GO:0008170">
    <property type="term" value="F:N-methyltransferase activity"/>
    <property type="evidence" value="ECO:0007669"/>
    <property type="project" value="InterPro"/>
</dbReference>
<dbReference type="Gene3D" id="3.40.50.150">
    <property type="entry name" value="Vaccinia Virus protein VP39"/>
    <property type="match status" value="1"/>
</dbReference>
<evidence type="ECO:0000313" key="8">
    <source>
        <dbReference type="Proteomes" id="UP000294813"/>
    </source>
</evidence>
<name>A0A4R2REZ3_9FIRM</name>
<dbReference type="Proteomes" id="UP000294813">
    <property type="component" value="Unassembled WGS sequence"/>
</dbReference>
<keyword evidence="4" id="KW-0680">Restriction system</keyword>
<feature type="domain" description="DNA methylase N-4/N-6" evidence="6">
    <location>
        <begin position="27"/>
        <end position="416"/>
    </location>
</feature>
<evidence type="ECO:0000256" key="1">
    <source>
        <dbReference type="ARBA" id="ARBA00006594"/>
    </source>
</evidence>
<dbReference type="GO" id="GO:0032259">
    <property type="term" value="P:methylation"/>
    <property type="evidence" value="ECO:0007669"/>
    <property type="project" value="UniProtKB-KW"/>
</dbReference>
<dbReference type="AlphaFoldDB" id="A0A4R2REZ3"/>
<evidence type="ECO:0000256" key="2">
    <source>
        <dbReference type="ARBA" id="ARBA00022603"/>
    </source>
</evidence>
<gene>
    <name evidence="7" type="ORF">EDD73_13515</name>
</gene>
<comment type="caution">
    <text evidence="7">The sequence shown here is derived from an EMBL/GenBank/DDBJ whole genome shotgun (WGS) entry which is preliminary data.</text>
</comment>
<dbReference type="InterPro" id="IPR002941">
    <property type="entry name" value="DNA_methylase_N4/N6"/>
</dbReference>
<comment type="similarity">
    <text evidence="1 5">Belongs to the N(4)/N(6)-methyltransferase family.</text>
</comment>
<evidence type="ECO:0000256" key="4">
    <source>
        <dbReference type="ARBA" id="ARBA00022747"/>
    </source>
</evidence>
<keyword evidence="8" id="KW-1185">Reference proteome</keyword>
<dbReference type="Pfam" id="PF01555">
    <property type="entry name" value="N6_N4_Mtase"/>
    <property type="match status" value="1"/>
</dbReference>
<dbReference type="EMBL" id="SLXT01000035">
    <property type="protein sequence ID" value="TCP60627.1"/>
    <property type="molecule type" value="Genomic_DNA"/>
</dbReference>
<evidence type="ECO:0000313" key="7">
    <source>
        <dbReference type="EMBL" id="TCP60627.1"/>
    </source>
</evidence>
<dbReference type="PRINTS" id="PR00508">
    <property type="entry name" value="S21N4MTFRASE"/>
</dbReference>
<reference evidence="7 8" key="1">
    <citation type="submission" date="2019-03" db="EMBL/GenBank/DDBJ databases">
        <title>Genomic Encyclopedia of Type Strains, Phase IV (KMG-IV): sequencing the most valuable type-strain genomes for metagenomic binning, comparative biology and taxonomic classification.</title>
        <authorList>
            <person name="Goeker M."/>
        </authorList>
    </citation>
    <scope>NUCLEOTIDE SEQUENCE [LARGE SCALE GENOMIC DNA]</scope>
    <source>
        <strain evidence="7 8">DSM 11170</strain>
    </source>
</reference>
<dbReference type="SUPFAM" id="SSF53335">
    <property type="entry name" value="S-adenosyl-L-methionine-dependent methyltransferases"/>
    <property type="match status" value="1"/>
</dbReference>
<accession>A0A4R2REZ3</accession>
<protein>
    <recommendedName>
        <fullName evidence="5">Methyltransferase</fullName>
        <ecNumber evidence="5">2.1.1.-</ecNumber>
    </recommendedName>
</protein>
<dbReference type="InterPro" id="IPR001091">
    <property type="entry name" value="RM_Methyltransferase"/>
</dbReference>
<dbReference type="OrthoDB" id="9773571at2"/>
<dbReference type="GO" id="GO:0003677">
    <property type="term" value="F:DNA binding"/>
    <property type="evidence" value="ECO:0007669"/>
    <property type="project" value="InterPro"/>
</dbReference>
<organism evidence="7 8">
    <name type="scientific">Heliophilum fasciatum</name>
    <dbReference type="NCBI Taxonomy" id="35700"/>
    <lineage>
        <taxon>Bacteria</taxon>
        <taxon>Bacillati</taxon>
        <taxon>Bacillota</taxon>
        <taxon>Clostridia</taxon>
        <taxon>Eubacteriales</taxon>
        <taxon>Heliobacteriaceae</taxon>
        <taxon>Heliophilum</taxon>
    </lineage>
</organism>
<dbReference type="InterPro" id="IPR029063">
    <property type="entry name" value="SAM-dependent_MTases_sf"/>
</dbReference>
<keyword evidence="3 7" id="KW-0808">Transferase</keyword>
<evidence type="ECO:0000256" key="3">
    <source>
        <dbReference type="ARBA" id="ARBA00022679"/>
    </source>
</evidence>
<dbReference type="RefSeq" id="WP_131920696.1">
    <property type="nucleotide sequence ID" value="NZ_JAOQNU010000035.1"/>
</dbReference>
<sequence>MKINDIKNSVLVGDSLEVLKTMPDNSIDACVTDPPYGLSKEPNIREVLTKWMAGEDYTHRAKGFMGKTWDSFVPGPTIWTEVNRVLKPGGHILCFSGTRTQDLMTIALRMGGFEIRDVIEWLYISGFPKSMDISKAFDKKAGVERHIIGQREVADIRNGHGREYGSAMFAGEKTGKIVHFISEPTTDLAKQWDGWGSSMKPAHEPVIMARKPLIDTICDTVEQYGTGAINIRDCRIPFNSEDERKKLRHPPVENQGNSWKNSSEVIGYMTPDGLPPAEGRFPANCVTIDADQWFSPYFNITPQELSKKSSKKDRNSDWQGNVINLEERRTYPGSGRGVINSAYTMDGKERKPVKSRNHHPTVKPVDLMAWLIKLVTPPGGTVLDPFGGSGSTAVAARKHGFNYVLIEREEEYAEVARARAS</sequence>
<evidence type="ECO:0000256" key="5">
    <source>
        <dbReference type="RuleBase" id="RU362026"/>
    </source>
</evidence>
<dbReference type="InterPro" id="IPR002052">
    <property type="entry name" value="DNA_methylase_N6_adenine_CS"/>
</dbReference>
<dbReference type="PROSITE" id="PS00092">
    <property type="entry name" value="N6_MTASE"/>
    <property type="match status" value="1"/>
</dbReference>
<proteinExistence type="inferred from homology"/>
<dbReference type="GO" id="GO:0009307">
    <property type="term" value="P:DNA restriction-modification system"/>
    <property type="evidence" value="ECO:0007669"/>
    <property type="project" value="UniProtKB-KW"/>
</dbReference>
<dbReference type="EC" id="2.1.1.-" evidence="5"/>
<evidence type="ECO:0000259" key="6">
    <source>
        <dbReference type="Pfam" id="PF01555"/>
    </source>
</evidence>
<keyword evidence="2 7" id="KW-0489">Methyltransferase</keyword>